<dbReference type="EMBL" id="JAUKUA010000003">
    <property type="protein sequence ID" value="KAK0719864.1"/>
    <property type="molecule type" value="Genomic_DNA"/>
</dbReference>
<dbReference type="GO" id="GO:0003755">
    <property type="term" value="F:peptidyl-prolyl cis-trans isomerase activity"/>
    <property type="evidence" value="ECO:0007669"/>
    <property type="project" value="UniProtKB-KW"/>
</dbReference>
<evidence type="ECO:0000313" key="8">
    <source>
        <dbReference type="Proteomes" id="UP001172102"/>
    </source>
</evidence>
<dbReference type="EC" id="5.2.1.8" evidence="2 5"/>
<evidence type="ECO:0000256" key="3">
    <source>
        <dbReference type="ARBA" id="ARBA00023110"/>
    </source>
</evidence>
<name>A0AA40APZ6_9PEZI</name>
<evidence type="ECO:0000313" key="7">
    <source>
        <dbReference type="EMBL" id="KAK0719864.1"/>
    </source>
</evidence>
<evidence type="ECO:0000256" key="5">
    <source>
        <dbReference type="PROSITE-ProRule" id="PRU00277"/>
    </source>
</evidence>
<evidence type="ECO:0000256" key="1">
    <source>
        <dbReference type="ARBA" id="ARBA00000971"/>
    </source>
</evidence>
<keyword evidence="4 5" id="KW-0413">Isomerase</keyword>
<dbReference type="Gene3D" id="3.10.50.40">
    <property type="match status" value="1"/>
</dbReference>
<sequence length="117" mass="12632">MPVPQLAGLEIEVLAEGTGTQETTRKDTIAVHYKGTLTNGKEFDASYNRGDPLEFKVGEGQVIKGWDEGLLGMKIGEKRKLTISPDLAYGSRAVGGVIPANSTLIFETELISITRPK</sequence>
<dbReference type="Proteomes" id="UP001172102">
    <property type="component" value="Unassembled WGS sequence"/>
</dbReference>
<keyword evidence="8" id="KW-1185">Reference proteome</keyword>
<dbReference type="PANTHER" id="PTHR43811:SF19">
    <property type="entry name" value="39 KDA FK506-BINDING NUCLEAR PROTEIN"/>
    <property type="match status" value="1"/>
</dbReference>
<evidence type="ECO:0000256" key="2">
    <source>
        <dbReference type="ARBA" id="ARBA00013194"/>
    </source>
</evidence>
<dbReference type="PANTHER" id="PTHR43811">
    <property type="entry name" value="FKBP-TYPE PEPTIDYL-PROLYL CIS-TRANS ISOMERASE FKPA"/>
    <property type="match status" value="1"/>
</dbReference>
<dbReference type="SUPFAM" id="SSF54534">
    <property type="entry name" value="FKBP-like"/>
    <property type="match status" value="1"/>
</dbReference>
<accession>A0AA40APZ6</accession>
<comment type="catalytic activity">
    <reaction evidence="1 5">
        <text>[protein]-peptidylproline (omega=180) = [protein]-peptidylproline (omega=0)</text>
        <dbReference type="Rhea" id="RHEA:16237"/>
        <dbReference type="Rhea" id="RHEA-COMP:10747"/>
        <dbReference type="Rhea" id="RHEA-COMP:10748"/>
        <dbReference type="ChEBI" id="CHEBI:83833"/>
        <dbReference type="ChEBI" id="CHEBI:83834"/>
        <dbReference type="EC" id="5.2.1.8"/>
    </reaction>
</comment>
<protein>
    <recommendedName>
        <fullName evidence="2 5">peptidylprolyl isomerase</fullName>
        <ecNumber evidence="2 5">5.2.1.8</ecNumber>
    </recommendedName>
</protein>
<keyword evidence="3 5" id="KW-0697">Rotamase</keyword>
<dbReference type="Pfam" id="PF00254">
    <property type="entry name" value="FKBP_C"/>
    <property type="match status" value="1"/>
</dbReference>
<gene>
    <name evidence="7" type="ORF">B0H67DRAFT_599489</name>
</gene>
<evidence type="ECO:0000259" key="6">
    <source>
        <dbReference type="PROSITE" id="PS50059"/>
    </source>
</evidence>
<proteinExistence type="predicted"/>
<organism evidence="7 8">
    <name type="scientific">Lasiosphaeris hirsuta</name>
    <dbReference type="NCBI Taxonomy" id="260670"/>
    <lineage>
        <taxon>Eukaryota</taxon>
        <taxon>Fungi</taxon>
        <taxon>Dikarya</taxon>
        <taxon>Ascomycota</taxon>
        <taxon>Pezizomycotina</taxon>
        <taxon>Sordariomycetes</taxon>
        <taxon>Sordariomycetidae</taxon>
        <taxon>Sordariales</taxon>
        <taxon>Lasiosphaeriaceae</taxon>
        <taxon>Lasiosphaeris</taxon>
    </lineage>
</organism>
<dbReference type="FunFam" id="3.10.50.40:FF:000006">
    <property type="entry name" value="Peptidyl-prolyl cis-trans isomerase"/>
    <property type="match status" value="1"/>
</dbReference>
<dbReference type="AlphaFoldDB" id="A0AA40APZ6"/>
<reference evidence="7" key="1">
    <citation type="submission" date="2023-06" db="EMBL/GenBank/DDBJ databases">
        <title>Genome-scale phylogeny and comparative genomics of the fungal order Sordariales.</title>
        <authorList>
            <consortium name="Lawrence Berkeley National Laboratory"/>
            <person name="Hensen N."/>
            <person name="Bonometti L."/>
            <person name="Westerberg I."/>
            <person name="Brannstrom I.O."/>
            <person name="Guillou S."/>
            <person name="Cros-Aarteil S."/>
            <person name="Calhoun S."/>
            <person name="Haridas S."/>
            <person name="Kuo A."/>
            <person name="Mondo S."/>
            <person name="Pangilinan J."/>
            <person name="Riley R."/>
            <person name="Labutti K."/>
            <person name="Andreopoulos B."/>
            <person name="Lipzen A."/>
            <person name="Chen C."/>
            <person name="Yanf M."/>
            <person name="Daum C."/>
            <person name="Ng V."/>
            <person name="Clum A."/>
            <person name="Steindorff A."/>
            <person name="Ohm R."/>
            <person name="Martin F."/>
            <person name="Silar P."/>
            <person name="Natvig D."/>
            <person name="Lalanne C."/>
            <person name="Gautier V."/>
            <person name="Ament-Velasquez S.L."/>
            <person name="Kruys A."/>
            <person name="Hutchinson M.I."/>
            <person name="Powell A.J."/>
            <person name="Barry K."/>
            <person name="Miller A.N."/>
            <person name="Grigoriev I.V."/>
            <person name="Debuchy R."/>
            <person name="Gladieux P."/>
            <person name="Thoren M.H."/>
            <person name="Johannesson H."/>
        </authorList>
    </citation>
    <scope>NUCLEOTIDE SEQUENCE</scope>
    <source>
        <strain evidence="7">SMH4607-1</strain>
    </source>
</reference>
<comment type="caution">
    <text evidence="7">The sequence shown here is derived from an EMBL/GenBank/DDBJ whole genome shotgun (WGS) entry which is preliminary data.</text>
</comment>
<evidence type="ECO:0000256" key="4">
    <source>
        <dbReference type="ARBA" id="ARBA00023235"/>
    </source>
</evidence>
<dbReference type="InterPro" id="IPR046357">
    <property type="entry name" value="PPIase_dom_sf"/>
</dbReference>
<feature type="domain" description="PPIase FKBP-type" evidence="6">
    <location>
        <begin position="26"/>
        <end position="114"/>
    </location>
</feature>
<dbReference type="PROSITE" id="PS50059">
    <property type="entry name" value="FKBP_PPIASE"/>
    <property type="match status" value="1"/>
</dbReference>
<dbReference type="InterPro" id="IPR001179">
    <property type="entry name" value="PPIase_FKBP_dom"/>
</dbReference>